<keyword evidence="2" id="KW-0472">Membrane</keyword>
<dbReference type="OMA" id="QQCEVIH"/>
<accession>A0A284RVS0</accession>
<evidence type="ECO:0000313" key="4">
    <source>
        <dbReference type="EMBL" id="SJL12848.1"/>
    </source>
</evidence>
<feature type="chain" id="PRO_5012470572" evidence="3">
    <location>
        <begin position="19"/>
        <end position="395"/>
    </location>
</feature>
<feature type="transmembrane region" description="Helical" evidence="2">
    <location>
        <begin position="260"/>
        <end position="280"/>
    </location>
</feature>
<evidence type="ECO:0000256" key="2">
    <source>
        <dbReference type="SAM" id="Phobius"/>
    </source>
</evidence>
<reference evidence="5" key="1">
    <citation type="journal article" date="2017" name="Nat. Ecol. Evol.">
        <title>Genome expansion and lineage-specific genetic innovations in the forest pathogenic fungi Armillaria.</title>
        <authorList>
            <person name="Sipos G."/>
            <person name="Prasanna A.N."/>
            <person name="Walter M.C."/>
            <person name="O'Connor E."/>
            <person name="Balint B."/>
            <person name="Krizsan K."/>
            <person name="Kiss B."/>
            <person name="Hess J."/>
            <person name="Varga T."/>
            <person name="Slot J."/>
            <person name="Riley R."/>
            <person name="Boka B."/>
            <person name="Rigling D."/>
            <person name="Barry K."/>
            <person name="Lee J."/>
            <person name="Mihaltcheva S."/>
            <person name="LaButti K."/>
            <person name="Lipzen A."/>
            <person name="Waldron R."/>
            <person name="Moloney N.M."/>
            <person name="Sperisen C."/>
            <person name="Kredics L."/>
            <person name="Vagvoelgyi C."/>
            <person name="Patrignani A."/>
            <person name="Fitzpatrick D."/>
            <person name="Nagy I."/>
            <person name="Doyle S."/>
            <person name="Anderson J.B."/>
            <person name="Grigoriev I.V."/>
            <person name="Gueldener U."/>
            <person name="Muensterkoetter M."/>
            <person name="Nagy L.G."/>
        </authorList>
    </citation>
    <scope>NUCLEOTIDE SEQUENCE [LARGE SCALE GENOMIC DNA]</scope>
    <source>
        <strain evidence="5">C18/9</strain>
    </source>
</reference>
<dbReference type="AlphaFoldDB" id="A0A284RVS0"/>
<feature type="region of interest" description="Disordered" evidence="1">
    <location>
        <begin position="370"/>
        <end position="395"/>
    </location>
</feature>
<gene>
    <name evidence="4" type="ORF">ARMOST_16280</name>
</gene>
<protein>
    <submittedName>
        <fullName evidence="4">Uncharacterized protein</fullName>
    </submittedName>
</protein>
<evidence type="ECO:0000313" key="5">
    <source>
        <dbReference type="Proteomes" id="UP000219338"/>
    </source>
</evidence>
<name>A0A284RVS0_ARMOS</name>
<keyword evidence="5" id="KW-1185">Reference proteome</keyword>
<dbReference type="Proteomes" id="UP000219338">
    <property type="component" value="Unassembled WGS sequence"/>
</dbReference>
<dbReference type="OrthoDB" id="2563021at2759"/>
<evidence type="ECO:0000256" key="3">
    <source>
        <dbReference type="SAM" id="SignalP"/>
    </source>
</evidence>
<feature type="signal peptide" evidence="3">
    <location>
        <begin position="1"/>
        <end position="18"/>
    </location>
</feature>
<organism evidence="4 5">
    <name type="scientific">Armillaria ostoyae</name>
    <name type="common">Armillaria root rot fungus</name>
    <dbReference type="NCBI Taxonomy" id="47428"/>
    <lineage>
        <taxon>Eukaryota</taxon>
        <taxon>Fungi</taxon>
        <taxon>Dikarya</taxon>
        <taxon>Basidiomycota</taxon>
        <taxon>Agaricomycotina</taxon>
        <taxon>Agaricomycetes</taxon>
        <taxon>Agaricomycetidae</taxon>
        <taxon>Agaricales</taxon>
        <taxon>Marasmiineae</taxon>
        <taxon>Physalacriaceae</taxon>
        <taxon>Armillaria</taxon>
    </lineage>
</organism>
<keyword evidence="2" id="KW-1133">Transmembrane helix</keyword>
<keyword evidence="3" id="KW-0732">Signal</keyword>
<dbReference type="EMBL" id="FUEG01000018">
    <property type="protein sequence ID" value="SJL12848.1"/>
    <property type="molecule type" value="Genomic_DNA"/>
</dbReference>
<sequence length="395" mass="42408">MLIVLQVLTVILIHFAAAEVVPFLEPGFFFDYNKADEPVPILLTQQCEVIHIKWGRQSAIGQNPVAPYSLVVYTSTSIAATVIDAGSPPDLSFDWAVPFALGTQYQICMFDSNGVAGGCQNMYTMIPNSNGTDVSCPNVTSPVLSANATVSQPSGPMSQYGFINQCTDVSVTPNEGTPPFTLTIAPALHPQYNLTSNTMDPITWTVSLSRAMPFFMSMVSSDGKIWVNGPLHVGAGPTDCLAPGTVNADHAKAIAARAGVGGLFSGAIFVAGILVALSIWRRRRQGMQRSKMMDDLTPFNDQRSSITIIGHPQGLGMSREERGLDGVASLRPLSELSPAYASSGVHLPRVFDGSSSVRIQSQLYVQHRDRGPVVDLPPSYSARERPPLMPAAKTR</sequence>
<keyword evidence="2" id="KW-0812">Transmembrane</keyword>
<evidence type="ECO:0000256" key="1">
    <source>
        <dbReference type="SAM" id="MobiDB-lite"/>
    </source>
</evidence>
<proteinExistence type="predicted"/>